<dbReference type="AlphaFoldDB" id="A0A7J4XN50"/>
<dbReference type="RefSeq" id="WP_130058623.1">
    <property type="nucleotide sequence ID" value="NZ_JADNPJ010000002.1"/>
</dbReference>
<evidence type="ECO:0000313" key="2">
    <source>
        <dbReference type="Proteomes" id="UP000422221"/>
    </source>
</evidence>
<dbReference type="EMBL" id="VWMK01000002">
    <property type="protein sequence ID" value="KAA3769437.1"/>
    <property type="molecule type" value="Genomic_DNA"/>
</dbReference>
<protein>
    <submittedName>
        <fullName evidence="1">Uncharacterized protein</fullName>
    </submittedName>
</protein>
<proteinExistence type="predicted"/>
<accession>A0A7J4XN50</accession>
<comment type="caution">
    <text evidence="1">The sequence shown here is derived from an EMBL/GenBank/DDBJ whole genome shotgun (WGS) entry which is preliminary data.</text>
</comment>
<organism evidence="1 2">
    <name type="scientific">Bacteroides salyersiae</name>
    <dbReference type="NCBI Taxonomy" id="291644"/>
    <lineage>
        <taxon>Bacteria</taxon>
        <taxon>Pseudomonadati</taxon>
        <taxon>Bacteroidota</taxon>
        <taxon>Bacteroidia</taxon>
        <taxon>Bacteroidales</taxon>
        <taxon>Bacteroidaceae</taxon>
        <taxon>Bacteroides</taxon>
    </lineage>
</organism>
<name>A0A7J4XN50_9BACE</name>
<reference evidence="1 2" key="1">
    <citation type="journal article" date="2019" name="Nat. Med.">
        <title>A library of human gut bacterial isolates paired with longitudinal multiomics data enables mechanistic microbiome research.</title>
        <authorList>
            <person name="Poyet M."/>
            <person name="Groussin M."/>
            <person name="Gibbons S.M."/>
            <person name="Avila-Pacheco J."/>
            <person name="Jiang X."/>
            <person name="Kearney S.M."/>
            <person name="Perrotta A.R."/>
            <person name="Berdy B."/>
            <person name="Zhao S."/>
            <person name="Lieberman T.D."/>
            <person name="Swanson P.K."/>
            <person name="Smith M."/>
            <person name="Roesemann S."/>
            <person name="Alexander J.E."/>
            <person name="Rich S.A."/>
            <person name="Livny J."/>
            <person name="Vlamakis H."/>
            <person name="Clish C."/>
            <person name="Bullock K."/>
            <person name="Deik A."/>
            <person name="Scott J."/>
            <person name="Pierce K.A."/>
            <person name="Xavier R.J."/>
            <person name="Alm E.J."/>
        </authorList>
    </citation>
    <scope>NUCLEOTIDE SEQUENCE [LARGE SCALE GENOMIC DNA]</scope>
    <source>
        <strain evidence="1 2">BIOML-A10</strain>
    </source>
</reference>
<dbReference type="Proteomes" id="UP000422221">
    <property type="component" value="Unassembled WGS sequence"/>
</dbReference>
<evidence type="ECO:0000313" key="1">
    <source>
        <dbReference type="EMBL" id="KAA3769437.1"/>
    </source>
</evidence>
<gene>
    <name evidence="1" type="ORF">F3F73_03175</name>
</gene>
<sequence length="83" mass="9345">MADLFNIRVLQHDTEDQIRISSAFPVDNLDQAEKGVIAGYEEDTAWCGGFKAACEKYYKRIAIVSADTLEVIRLIYSTNEKEG</sequence>